<feature type="domain" description="NADP-dependent oxidoreductase" evidence="4">
    <location>
        <begin position="19"/>
        <end position="272"/>
    </location>
</feature>
<dbReference type="InterPro" id="IPR020471">
    <property type="entry name" value="AKR"/>
</dbReference>
<feature type="binding site" evidence="2">
    <location>
        <position position="115"/>
    </location>
    <ligand>
        <name>substrate</name>
    </ligand>
</feature>
<evidence type="ECO:0000259" key="4">
    <source>
        <dbReference type="Pfam" id="PF00248"/>
    </source>
</evidence>
<dbReference type="PIRSF" id="PIRSF000097">
    <property type="entry name" value="AKR"/>
    <property type="match status" value="1"/>
</dbReference>
<name>A0A261G032_9BIFI</name>
<protein>
    <submittedName>
        <fullName evidence="5">Aldo/keto reductase</fullName>
    </submittedName>
</protein>
<dbReference type="SUPFAM" id="SSF51430">
    <property type="entry name" value="NAD(P)-linked oxidoreductase"/>
    <property type="match status" value="1"/>
</dbReference>
<dbReference type="CDD" id="cd19138">
    <property type="entry name" value="AKR_YeaE"/>
    <property type="match status" value="1"/>
</dbReference>
<comment type="caution">
    <text evidence="5">The sequence shown here is derived from an EMBL/GenBank/DDBJ whole genome shotgun (WGS) entry which is preliminary data.</text>
</comment>
<dbReference type="RefSeq" id="WP_244569304.1">
    <property type="nucleotide sequence ID" value="NZ_MWWY01000021.1"/>
</dbReference>
<dbReference type="EMBL" id="MWWY01000021">
    <property type="protein sequence ID" value="OZG64523.1"/>
    <property type="molecule type" value="Genomic_DNA"/>
</dbReference>
<evidence type="ECO:0000256" key="3">
    <source>
        <dbReference type="PIRSR" id="PIRSR000097-3"/>
    </source>
</evidence>
<dbReference type="PRINTS" id="PR00069">
    <property type="entry name" value="ALDKETRDTASE"/>
</dbReference>
<keyword evidence="6" id="KW-1185">Reference proteome</keyword>
<dbReference type="Gene3D" id="3.20.20.100">
    <property type="entry name" value="NADP-dependent oxidoreductase domain"/>
    <property type="match status" value="1"/>
</dbReference>
<organism evidence="5 6">
    <name type="scientific">Bifidobacterium hapali</name>
    <dbReference type="NCBI Taxonomy" id="1630172"/>
    <lineage>
        <taxon>Bacteria</taxon>
        <taxon>Bacillati</taxon>
        <taxon>Actinomycetota</taxon>
        <taxon>Actinomycetes</taxon>
        <taxon>Bifidobacteriales</taxon>
        <taxon>Bifidobacteriaceae</taxon>
        <taxon>Bifidobacterium</taxon>
    </lineage>
</organism>
<accession>A0A261G032</accession>
<sequence length="286" mass="31776">MVYRRDVSLHDGSHMPRFGMGTWHLAEGRHSQSQEIAALRAGLDAGISLIDTAEMYADGRAESLVGRAIAGYDRSRLFLVSKVYPHNAGRAHLRHSLEASLKRLGTDYLDMYLLHWRGSVPLAETIDCMEQAKADDLIHNWGVSNFDTDDMHELFAIPGGDNCAVNQDLYHLGSRGVEFDLLPWMDAHHVPLMAYCPLAQAGRLQDRLLSSPAVREIADAHDVQPLQILLAFILHRDDTIAIPCSGNARHVLDNLRACDVELSADEFAMLDDAFPAPSSKEPLDMQ</sequence>
<dbReference type="GO" id="GO:0016491">
    <property type="term" value="F:oxidoreductase activity"/>
    <property type="evidence" value="ECO:0007669"/>
    <property type="project" value="InterPro"/>
</dbReference>
<evidence type="ECO:0000313" key="6">
    <source>
        <dbReference type="Proteomes" id="UP000216074"/>
    </source>
</evidence>
<dbReference type="InterPro" id="IPR023210">
    <property type="entry name" value="NADP_OxRdtase_dom"/>
</dbReference>
<dbReference type="AlphaFoldDB" id="A0A261G032"/>
<proteinExistence type="predicted"/>
<dbReference type="Proteomes" id="UP000216074">
    <property type="component" value="Unassembled WGS sequence"/>
</dbReference>
<feature type="active site" description="Proton donor" evidence="1">
    <location>
        <position position="56"/>
    </location>
</feature>
<feature type="site" description="Lowers pKa of active site Tyr" evidence="3">
    <location>
        <position position="82"/>
    </location>
</feature>
<gene>
    <name evidence="5" type="ORF">BHAP_0984</name>
</gene>
<evidence type="ECO:0000256" key="2">
    <source>
        <dbReference type="PIRSR" id="PIRSR000097-2"/>
    </source>
</evidence>
<dbReference type="PANTHER" id="PTHR43638">
    <property type="entry name" value="OXIDOREDUCTASE, ALDO/KETO REDUCTASE FAMILY PROTEIN"/>
    <property type="match status" value="1"/>
</dbReference>
<evidence type="ECO:0000256" key="1">
    <source>
        <dbReference type="PIRSR" id="PIRSR000097-1"/>
    </source>
</evidence>
<dbReference type="InterPro" id="IPR036812">
    <property type="entry name" value="NAD(P)_OxRdtase_dom_sf"/>
</dbReference>
<dbReference type="Pfam" id="PF00248">
    <property type="entry name" value="Aldo_ket_red"/>
    <property type="match status" value="1"/>
</dbReference>
<evidence type="ECO:0000313" key="5">
    <source>
        <dbReference type="EMBL" id="OZG64523.1"/>
    </source>
</evidence>
<dbReference type="PANTHER" id="PTHR43638:SF3">
    <property type="entry name" value="ALDEHYDE REDUCTASE"/>
    <property type="match status" value="1"/>
</dbReference>
<reference evidence="5 6" key="1">
    <citation type="journal article" date="2017" name="BMC Genomics">
        <title>Comparative genomic and phylogenomic analyses of the Bifidobacteriaceae family.</title>
        <authorList>
            <person name="Lugli G.A."/>
            <person name="Milani C."/>
            <person name="Turroni F."/>
            <person name="Duranti S."/>
            <person name="Mancabelli L."/>
            <person name="Mangifesta M."/>
            <person name="Ferrario C."/>
            <person name="Modesto M."/>
            <person name="Mattarelli P."/>
            <person name="Jiri K."/>
            <person name="van Sinderen D."/>
            <person name="Ventura M."/>
        </authorList>
    </citation>
    <scope>NUCLEOTIDE SEQUENCE [LARGE SCALE GENOMIC DNA]</scope>
    <source>
        <strain evidence="5 6">DSM 100202</strain>
    </source>
</reference>